<organism evidence="5 6">
    <name type="scientific">Draconibacterium aestuarii</name>
    <dbReference type="NCBI Taxonomy" id="2998507"/>
    <lineage>
        <taxon>Bacteria</taxon>
        <taxon>Pseudomonadati</taxon>
        <taxon>Bacteroidota</taxon>
        <taxon>Bacteroidia</taxon>
        <taxon>Marinilabiliales</taxon>
        <taxon>Prolixibacteraceae</taxon>
        <taxon>Draconibacterium</taxon>
    </lineage>
</organism>
<evidence type="ECO:0000313" key="6">
    <source>
        <dbReference type="Proteomes" id="UP001145087"/>
    </source>
</evidence>
<comment type="caution">
    <text evidence="5">The sequence shown here is derived from an EMBL/GenBank/DDBJ whole genome shotgun (WGS) entry which is preliminary data.</text>
</comment>
<dbReference type="InterPro" id="IPR012334">
    <property type="entry name" value="Pectin_lyas_fold"/>
</dbReference>
<dbReference type="Pfam" id="PF18962">
    <property type="entry name" value="Por_Secre_tail"/>
    <property type="match status" value="1"/>
</dbReference>
<reference evidence="5" key="1">
    <citation type="submission" date="2022-11" db="EMBL/GenBank/DDBJ databases">
        <title>Marilongibacter aestuarii gen. nov., sp. nov., isolated from tidal flat sediment.</title>
        <authorList>
            <person name="Jiayan W."/>
        </authorList>
    </citation>
    <scope>NUCLEOTIDE SEQUENCE</scope>
    <source>
        <strain evidence="5">Z1-6</strain>
    </source>
</reference>
<dbReference type="InterPro" id="IPR052063">
    <property type="entry name" value="Polysaccharide_Lyase_1"/>
</dbReference>
<evidence type="ECO:0000256" key="3">
    <source>
        <dbReference type="SAM" id="SignalP"/>
    </source>
</evidence>
<dbReference type="PANTHER" id="PTHR42970:SF1">
    <property type="entry name" value="PECTATE LYASE C-RELATED"/>
    <property type="match status" value="1"/>
</dbReference>
<dbReference type="PROSITE" id="PS51257">
    <property type="entry name" value="PROKAR_LIPOPROTEIN"/>
    <property type="match status" value="1"/>
</dbReference>
<evidence type="ECO:0000256" key="1">
    <source>
        <dbReference type="ARBA" id="ARBA00022723"/>
    </source>
</evidence>
<evidence type="ECO:0000256" key="2">
    <source>
        <dbReference type="ARBA" id="ARBA00023180"/>
    </source>
</evidence>
<dbReference type="NCBIfam" id="TIGR04183">
    <property type="entry name" value="Por_Secre_tail"/>
    <property type="match status" value="1"/>
</dbReference>
<proteinExistence type="predicted"/>
<dbReference type="SUPFAM" id="SSF51126">
    <property type="entry name" value="Pectin lyase-like"/>
    <property type="match status" value="1"/>
</dbReference>
<feature type="signal peptide" evidence="3">
    <location>
        <begin position="1"/>
        <end position="20"/>
    </location>
</feature>
<keyword evidence="3" id="KW-0732">Signal</keyword>
<name>A0A9X3F8X0_9BACT</name>
<dbReference type="GO" id="GO:0046872">
    <property type="term" value="F:metal ion binding"/>
    <property type="evidence" value="ECO:0007669"/>
    <property type="project" value="UniProtKB-KW"/>
</dbReference>
<dbReference type="PANTHER" id="PTHR42970">
    <property type="entry name" value="PECTATE LYASE C-RELATED"/>
    <property type="match status" value="1"/>
</dbReference>
<dbReference type="InterPro" id="IPR011050">
    <property type="entry name" value="Pectin_lyase_fold/virulence"/>
</dbReference>
<dbReference type="AlphaFoldDB" id="A0A9X3F8X0"/>
<evidence type="ECO:0000313" key="5">
    <source>
        <dbReference type="EMBL" id="MCY1721972.1"/>
    </source>
</evidence>
<keyword evidence="2" id="KW-0325">Glycoprotein</keyword>
<dbReference type="EMBL" id="JAPOHD010000030">
    <property type="protein sequence ID" value="MCY1721972.1"/>
    <property type="molecule type" value="Genomic_DNA"/>
</dbReference>
<dbReference type="InterPro" id="IPR026444">
    <property type="entry name" value="Secre_tail"/>
</dbReference>
<gene>
    <name evidence="5" type="ORF">OU798_16580</name>
</gene>
<accession>A0A9X3F8X0</accession>
<dbReference type="GO" id="GO:0016829">
    <property type="term" value="F:lyase activity"/>
    <property type="evidence" value="ECO:0007669"/>
    <property type="project" value="UniProtKB-KW"/>
</dbReference>
<dbReference type="Gene3D" id="2.160.20.10">
    <property type="entry name" value="Single-stranded right-handed beta-helix, Pectin lyase-like"/>
    <property type="match status" value="1"/>
</dbReference>
<keyword evidence="6" id="KW-1185">Reference proteome</keyword>
<sequence>MRRIVVIISLIFFSCFYANAQQLAFPGAEGYGRFATGGRGDGTTGRVVEVTTLEDDAENPIEGSLRWAFSQATEVIVHPVYGNITVKRPLTVVFKVGGVINLKDELRVSRNNVTVAGQTAPGDGICVRGATVNFSGSNNVIVRYIRFRPGDELGLETSAFRIENGGNFIIDHCSMSWAIEETTHFSSNENSTVQWCIISESLYNSIHKKGARGYATQWGGEYASYHHNLLAHHNSRMPRINGSNDNDIEALVDYRNNVNYNWGSSGAFYGGEWEGTNGRGFCKTNVVNNYFIPGPATSSSVYFARPSYNRSGVQVDGYGEWYLDGNTMKDHTDLTNDNWLGVNGDNVGGIENIKSDGVAVKSDGVLEDYDGYTESADEALQSVLLHAGATLPIRDVIDTRVIGEVDGSVDIVRYQFTTGDGQVTPDKGIASGIIDTQNNLVPEDKQDSVSAWDVYKTSSDGYVDSDHDGIPDEWELENNLDPNDITDGRLIAENGYSNLENFLNANDFVVSAGAIKNHEKFEIYPNPGTGIFRLLSTKAIVQVEVYDLTGKKLKTIEEPAGIESISISHLQTGIYLVKAVSADNQYFNQKLVKK</sequence>
<evidence type="ECO:0000259" key="4">
    <source>
        <dbReference type="Pfam" id="PF18962"/>
    </source>
</evidence>
<feature type="chain" id="PRO_5040805835" evidence="3">
    <location>
        <begin position="21"/>
        <end position="594"/>
    </location>
</feature>
<keyword evidence="1" id="KW-0479">Metal-binding</keyword>
<dbReference type="RefSeq" id="WP_343334302.1">
    <property type="nucleotide sequence ID" value="NZ_JAPOHD010000030.1"/>
</dbReference>
<protein>
    <submittedName>
        <fullName evidence="5">T9SS type A sorting domain-containing protein</fullName>
    </submittedName>
</protein>
<feature type="domain" description="Secretion system C-terminal sorting" evidence="4">
    <location>
        <begin position="523"/>
        <end position="592"/>
    </location>
</feature>
<dbReference type="Proteomes" id="UP001145087">
    <property type="component" value="Unassembled WGS sequence"/>
</dbReference>